<dbReference type="Gene3D" id="3.30.70.260">
    <property type="match status" value="1"/>
</dbReference>
<reference evidence="4" key="2">
    <citation type="submission" date="2020-08" db="EMBL/GenBank/DDBJ databases">
        <title>Plant Genome Project.</title>
        <authorList>
            <person name="Zhang R.-G."/>
        </authorList>
    </citation>
    <scope>NUCLEOTIDE SEQUENCE</scope>
    <source>
        <strain evidence="4">Huo1</strain>
        <tissue evidence="4">Leaf</tissue>
    </source>
</reference>
<name>A0A8X8W8L5_SALSN</name>
<keyword evidence="5" id="KW-1185">Reference proteome</keyword>
<dbReference type="PANTHER" id="PTHR31096">
    <property type="entry name" value="ACT DOMAIN-CONTAINING PROTEIN ACR4-RELATED"/>
    <property type="match status" value="1"/>
</dbReference>
<feature type="domain" description="ACT" evidence="3">
    <location>
        <begin position="118"/>
        <end position="204"/>
    </location>
</feature>
<dbReference type="InterPro" id="IPR002912">
    <property type="entry name" value="ACT_dom"/>
</dbReference>
<dbReference type="PANTHER" id="PTHR31096:SF55">
    <property type="entry name" value="ACT DOMAIN-CONTAINING PROTEIN ACR6"/>
    <property type="match status" value="1"/>
</dbReference>
<protein>
    <recommendedName>
        <fullName evidence="2">ACT domain-containing protein ACR</fullName>
    </recommendedName>
    <alternativeName>
        <fullName evidence="2">Protein ACT DOMAIN REPEATS</fullName>
    </alternativeName>
</protein>
<organism evidence="4">
    <name type="scientific">Salvia splendens</name>
    <name type="common">Scarlet sage</name>
    <dbReference type="NCBI Taxonomy" id="180675"/>
    <lineage>
        <taxon>Eukaryota</taxon>
        <taxon>Viridiplantae</taxon>
        <taxon>Streptophyta</taxon>
        <taxon>Embryophyta</taxon>
        <taxon>Tracheophyta</taxon>
        <taxon>Spermatophyta</taxon>
        <taxon>Magnoliopsida</taxon>
        <taxon>eudicotyledons</taxon>
        <taxon>Gunneridae</taxon>
        <taxon>Pentapetalae</taxon>
        <taxon>asterids</taxon>
        <taxon>lamiids</taxon>
        <taxon>Lamiales</taxon>
        <taxon>Lamiaceae</taxon>
        <taxon>Nepetoideae</taxon>
        <taxon>Mentheae</taxon>
        <taxon>Salviinae</taxon>
        <taxon>Salvia</taxon>
        <taxon>Salvia subgen. Calosphace</taxon>
        <taxon>core Calosphace</taxon>
    </lineage>
</organism>
<accession>A0A8X8W8L5</accession>
<comment type="caution">
    <text evidence="4">The sequence shown here is derived from an EMBL/GenBank/DDBJ whole genome shotgun (WGS) entry which is preliminary data.</text>
</comment>
<dbReference type="Proteomes" id="UP000298416">
    <property type="component" value="Unassembled WGS sequence"/>
</dbReference>
<dbReference type="InterPro" id="IPR045865">
    <property type="entry name" value="ACT-like_dom_sf"/>
</dbReference>
<evidence type="ECO:0000313" key="4">
    <source>
        <dbReference type="EMBL" id="KAG6390100.1"/>
    </source>
</evidence>
<comment type="function">
    <text evidence="2">Binds amino acids.</text>
</comment>
<sequence>MDDEFAKLIRRINPPRVVIDNESCDDATIIKVDSVKKHGTLLHVVQILTDMNLVIVKGYISSDAGWFMDVFNVVDCNRKKIMDQEVISDIQTKLESNDDSTPSVQGMVGMVPYEEYTCIELTGADRTGLLSEVCAVLADLHCSVVSAELWTHKARAAAVVHITDYSTGCAIGDSKHLSTIKERLCNVLRSNYDTKTAKLTVSPPGLAHRERRLHQMFADQDYEKTEGSIARVVQDKSSNPLVTVSDRTEKGYTVITVRSDDRPKLLFDTICTLTDMQYVVFHGVVRGGTDEAYQEYYVRCVDGVPVQSEAERQRITQRLETAIERRSSEGLELELCAEDRIGLLPNITRILRENNLYIKRAEISSKGGKARHTFCVTDVSGDEVDPTIVDSIRQQIGKDVLHVKWNSNCSDKQQQGSSSALTLGNLFGNRSFSSFLIGSYS</sequence>
<reference evidence="4" key="1">
    <citation type="submission" date="2018-01" db="EMBL/GenBank/DDBJ databases">
        <authorList>
            <person name="Mao J.F."/>
        </authorList>
    </citation>
    <scope>NUCLEOTIDE SEQUENCE</scope>
    <source>
        <strain evidence="4">Huo1</strain>
        <tissue evidence="4">Leaf</tissue>
    </source>
</reference>
<feature type="domain" description="ACT" evidence="3">
    <location>
        <begin position="332"/>
        <end position="411"/>
    </location>
</feature>
<dbReference type="GO" id="GO:0016597">
    <property type="term" value="F:amino acid binding"/>
    <property type="evidence" value="ECO:0007669"/>
    <property type="project" value="UniProtKB-UniRule"/>
</dbReference>
<evidence type="ECO:0000259" key="3">
    <source>
        <dbReference type="PROSITE" id="PS51671"/>
    </source>
</evidence>
<dbReference type="CDD" id="cd04897">
    <property type="entry name" value="ACT_ACR_3"/>
    <property type="match status" value="1"/>
</dbReference>
<dbReference type="SUPFAM" id="SSF55021">
    <property type="entry name" value="ACT-like"/>
    <property type="match status" value="3"/>
</dbReference>
<dbReference type="InterPro" id="IPR040217">
    <property type="entry name" value="ACR1-12"/>
</dbReference>
<keyword evidence="1 2" id="KW-0677">Repeat</keyword>
<proteinExistence type="predicted"/>
<dbReference type="PROSITE" id="PS51671">
    <property type="entry name" value="ACT"/>
    <property type="match status" value="2"/>
</dbReference>
<evidence type="ECO:0000313" key="5">
    <source>
        <dbReference type="Proteomes" id="UP000298416"/>
    </source>
</evidence>
<evidence type="ECO:0000256" key="2">
    <source>
        <dbReference type="RuleBase" id="RU369043"/>
    </source>
</evidence>
<evidence type="ECO:0000256" key="1">
    <source>
        <dbReference type="ARBA" id="ARBA00022737"/>
    </source>
</evidence>
<dbReference type="EMBL" id="PNBA02000020">
    <property type="protein sequence ID" value="KAG6390100.1"/>
    <property type="molecule type" value="Genomic_DNA"/>
</dbReference>
<gene>
    <name evidence="4" type="ORF">SASPL_151581</name>
</gene>
<dbReference type="Pfam" id="PF01842">
    <property type="entry name" value="ACT"/>
    <property type="match status" value="1"/>
</dbReference>
<dbReference type="AlphaFoldDB" id="A0A8X8W8L5"/>